<keyword evidence="7 9" id="KW-0472">Membrane</keyword>
<reference evidence="11 12" key="1">
    <citation type="submission" date="2013-07" db="EMBL/GenBank/DDBJ databases">
        <title>Thioclava pacifica DSM 10166 Genome Sequencing.</title>
        <authorList>
            <person name="Lai Q."/>
            <person name="Shao Z."/>
        </authorList>
    </citation>
    <scope>NUCLEOTIDE SEQUENCE [LARGE SCALE GENOMIC DNA]</scope>
    <source>
        <strain evidence="11 12">DSM 10166</strain>
    </source>
</reference>
<evidence type="ECO:0000256" key="6">
    <source>
        <dbReference type="ARBA" id="ARBA00023065"/>
    </source>
</evidence>
<comment type="similarity">
    <text evidence="3 9">Belongs to the ATPase epsilon chain family.</text>
</comment>
<dbReference type="InterPro" id="IPR036771">
    <property type="entry name" value="ATPsynth_dsu/esu_N"/>
</dbReference>
<evidence type="ECO:0000256" key="3">
    <source>
        <dbReference type="ARBA" id="ARBA00005712"/>
    </source>
</evidence>
<dbReference type="GO" id="GO:0046933">
    <property type="term" value="F:proton-transporting ATP synthase activity, rotational mechanism"/>
    <property type="evidence" value="ECO:0007669"/>
    <property type="project" value="UniProtKB-UniRule"/>
</dbReference>
<dbReference type="GO" id="GO:0012505">
    <property type="term" value="C:endomembrane system"/>
    <property type="evidence" value="ECO:0007669"/>
    <property type="project" value="UniProtKB-SubCell"/>
</dbReference>
<dbReference type="Proteomes" id="UP000027432">
    <property type="component" value="Unassembled WGS sequence"/>
</dbReference>
<organism evidence="11 12">
    <name type="scientific">Thioclava pacifica DSM 10166</name>
    <dbReference type="NCBI Taxonomy" id="1353537"/>
    <lineage>
        <taxon>Bacteria</taxon>
        <taxon>Pseudomonadati</taxon>
        <taxon>Pseudomonadota</taxon>
        <taxon>Alphaproteobacteria</taxon>
        <taxon>Rhodobacterales</taxon>
        <taxon>Paracoccaceae</taxon>
        <taxon>Thioclava</taxon>
    </lineage>
</organism>
<evidence type="ECO:0000256" key="2">
    <source>
        <dbReference type="ARBA" id="ARBA00004184"/>
    </source>
</evidence>
<evidence type="ECO:0000313" key="12">
    <source>
        <dbReference type="Proteomes" id="UP000027432"/>
    </source>
</evidence>
<name>A0A074J0G9_9RHOB</name>
<evidence type="ECO:0000256" key="9">
    <source>
        <dbReference type="HAMAP-Rule" id="MF_00530"/>
    </source>
</evidence>
<comment type="caution">
    <text evidence="11">The sequence shown here is derived from an EMBL/GenBank/DDBJ whole genome shotgun (WGS) entry which is preliminary data.</text>
</comment>
<comment type="subcellular location">
    <subcellularLocation>
        <location evidence="9">Cell membrane</location>
        <topology evidence="9">Peripheral membrane protein</topology>
    </subcellularLocation>
    <subcellularLocation>
        <location evidence="2">Endomembrane system</location>
        <topology evidence="2">Peripheral membrane protein</topology>
    </subcellularLocation>
</comment>
<dbReference type="InterPro" id="IPR001469">
    <property type="entry name" value="ATP_synth_F1_dsu/esu"/>
</dbReference>
<dbReference type="CDD" id="cd12152">
    <property type="entry name" value="F1-ATPase_delta"/>
    <property type="match status" value="1"/>
</dbReference>
<protein>
    <recommendedName>
        <fullName evidence="9">ATP synthase epsilon chain</fullName>
    </recommendedName>
    <alternativeName>
        <fullName evidence="9">ATP synthase F1 sector epsilon subunit</fullName>
    </alternativeName>
    <alternativeName>
        <fullName evidence="9">F-ATPase epsilon subunit</fullName>
    </alternativeName>
</protein>
<keyword evidence="8 9" id="KW-0139">CF(1)</keyword>
<dbReference type="InterPro" id="IPR020546">
    <property type="entry name" value="ATP_synth_F1_dsu/esu_N"/>
</dbReference>
<evidence type="ECO:0000256" key="4">
    <source>
        <dbReference type="ARBA" id="ARBA00022448"/>
    </source>
</evidence>
<feature type="domain" description="ATP synthase F1 complex delta/epsilon subunit N-terminal" evidence="10">
    <location>
        <begin position="5"/>
        <end position="83"/>
    </location>
</feature>
<proteinExistence type="inferred from homology"/>
<dbReference type="GO" id="GO:0005524">
    <property type="term" value="F:ATP binding"/>
    <property type="evidence" value="ECO:0007669"/>
    <property type="project" value="UniProtKB-UniRule"/>
</dbReference>
<evidence type="ECO:0000256" key="5">
    <source>
        <dbReference type="ARBA" id="ARBA00022781"/>
    </source>
</evidence>
<dbReference type="EMBL" id="AUND01000040">
    <property type="protein sequence ID" value="KEO50876.1"/>
    <property type="molecule type" value="Genomic_DNA"/>
</dbReference>
<evidence type="ECO:0000313" key="11">
    <source>
        <dbReference type="EMBL" id="KEO50876.1"/>
    </source>
</evidence>
<dbReference type="Pfam" id="PF02823">
    <property type="entry name" value="ATP-synt_DE_N"/>
    <property type="match status" value="1"/>
</dbReference>
<dbReference type="AlphaFoldDB" id="A0A074J0G9"/>
<evidence type="ECO:0000259" key="10">
    <source>
        <dbReference type="Pfam" id="PF02823"/>
    </source>
</evidence>
<accession>A0A074J0G9</accession>
<gene>
    <name evidence="9" type="primary">atpC</name>
    <name evidence="11" type="ORF">TP2_13390</name>
</gene>
<keyword evidence="12" id="KW-1185">Reference proteome</keyword>
<dbReference type="NCBIfam" id="NF009981">
    <property type="entry name" value="PRK13447.1"/>
    <property type="match status" value="1"/>
</dbReference>
<dbReference type="Gene3D" id="2.60.15.10">
    <property type="entry name" value="F0F1 ATP synthase delta/epsilon subunit, N-terminal"/>
    <property type="match status" value="1"/>
</dbReference>
<dbReference type="NCBIfam" id="TIGR03166">
    <property type="entry name" value="alt_F1F0_F1_eps"/>
    <property type="match status" value="1"/>
</dbReference>
<keyword evidence="6 9" id="KW-0406">Ion transport</keyword>
<keyword evidence="9" id="KW-0066">ATP synthesis</keyword>
<evidence type="ECO:0000256" key="8">
    <source>
        <dbReference type="ARBA" id="ARBA00023196"/>
    </source>
</evidence>
<dbReference type="OrthoDB" id="272739at2"/>
<dbReference type="GO" id="GO:0045259">
    <property type="term" value="C:proton-transporting ATP synthase complex"/>
    <property type="evidence" value="ECO:0007669"/>
    <property type="project" value="UniProtKB-KW"/>
</dbReference>
<comment type="function">
    <text evidence="1 9">Produces ATP from ADP in the presence of a proton gradient across the membrane.</text>
</comment>
<dbReference type="GO" id="GO:0005886">
    <property type="term" value="C:plasma membrane"/>
    <property type="evidence" value="ECO:0007669"/>
    <property type="project" value="UniProtKB-SubCell"/>
</dbReference>
<evidence type="ECO:0000256" key="1">
    <source>
        <dbReference type="ARBA" id="ARBA00003543"/>
    </source>
</evidence>
<keyword evidence="4 9" id="KW-0813">Transport</keyword>
<dbReference type="InterPro" id="IPR024037">
    <property type="entry name" value="Alt_ATP_synth_F1_esu"/>
</dbReference>
<keyword evidence="5 9" id="KW-0375">Hydrogen ion transport</keyword>
<keyword evidence="9" id="KW-1003">Cell membrane</keyword>
<dbReference type="eggNOG" id="COG0355">
    <property type="taxonomic scope" value="Bacteria"/>
</dbReference>
<dbReference type="SUPFAM" id="SSF51344">
    <property type="entry name" value="Epsilon subunit of F1F0-ATP synthase N-terminal domain"/>
    <property type="match status" value="1"/>
</dbReference>
<evidence type="ECO:0000256" key="7">
    <source>
        <dbReference type="ARBA" id="ARBA00023136"/>
    </source>
</evidence>
<dbReference type="STRING" id="1353537.TP2_13390"/>
<dbReference type="HAMAP" id="MF_00530">
    <property type="entry name" value="ATP_synth_epsil_bac"/>
    <property type="match status" value="1"/>
</dbReference>
<dbReference type="RefSeq" id="WP_038079611.1">
    <property type="nucleotide sequence ID" value="NZ_AUND01000040.1"/>
</dbReference>
<sequence>MSGALHLTVSTPMEVLVKDLPVVAIRAEDASGSFGILPGHTDFLTVLPPSVLRWRESADAAPRFCAIRAGLMTVTGGTNVAVACREGILGADLEALRAELRDLRKEATDEDRRARVEHLRLHAQAVRQMMRFLRPARPGALDHPPAIGLGAEGDGDGW</sequence>
<comment type="subunit">
    <text evidence="9">F-type ATPases have 2 components, CF(1) - the catalytic core - and CF(0) - the membrane proton channel. CF(1) has five subunits: alpha(3), beta(3), gamma(1), delta(1), epsilon(1). CF(0) has three main subunits: a, b and c.</text>
</comment>